<reference evidence="6 7" key="1">
    <citation type="submission" date="2021-06" db="EMBL/GenBank/DDBJ databases">
        <authorList>
            <person name="Kallberg Y."/>
            <person name="Tangrot J."/>
            <person name="Rosling A."/>
        </authorList>
    </citation>
    <scope>NUCLEOTIDE SEQUENCE [LARGE SCALE GENOMIC DNA]</scope>
    <source>
        <strain evidence="6 7">120-4 pot B 10/14</strain>
    </source>
</reference>
<evidence type="ECO:0000256" key="2">
    <source>
        <dbReference type="ARBA" id="ARBA00022723"/>
    </source>
</evidence>
<keyword evidence="7" id="KW-1185">Reference proteome</keyword>
<keyword evidence="5" id="KW-0539">Nucleus</keyword>
<dbReference type="EMBL" id="CAJVQB010020716">
    <property type="protein sequence ID" value="CAG8795191.1"/>
    <property type="molecule type" value="Genomic_DNA"/>
</dbReference>
<proteinExistence type="predicted"/>
<comment type="subcellular location">
    <subcellularLocation>
        <location evidence="1">Nucleus</location>
    </subcellularLocation>
</comment>
<keyword evidence="3" id="KW-0863">Zinc-finger</keyword>
<name>A0ABN7VRS8_GIGMA</name>
<dbReference type="PANTHER" id="PTHR46481:SF10">
    <property type="entry name" value="ZINC FINGER BED DOMAIN-CONTAINING PROTEIN 39"/>
    <property type="match status" value="1"/>
</dbReference>
<sequence>MSEKEDWSAEYIRRIEKPSVFVEKPYLPSHTSDPEIWKNYRKSLLISLEISNRLDPIFSDLIFIDKLILNCSGNKNFDDKIIIQEFLKILEEIIDENYYSKKKKQDRNKRYAKNLILTTKFLLENNMLKQREEFFKRARFPMSILQEKDITSVVNKFIELCLRKPGPIWDHFKWGDLINSKHFQAICSYYHDSILGVPERMLKHLKKLVQKLKKNTKNKSDEKDDIINPNQASTIENQTIQLLLIKNQTSTIKNQTIPLNNNRSIHCQLLRALILANILFTFVENEEVKKLFKMLQPSYTLSSQKWISTEILDDVYEEAETKVQNFVNDSKFLTLSGDGWTNGFKHNLFNFIVTNEK</sequence>
<accession>A0ABN7VRS8</accession>
<evidence type="ECO:0000256" key="5">
    <source>
        <dbReference type="ARBA" id="ARBA00023242"/>
    </source>
</evidence>
<dbReference type="Proteomes" id="UP000789901">
    <property type="component" value="Unassembled WGS sequence"/>
</dbReference>
<dbReference type="PANTHER" id="PTHR46481">
    <property type="entry name" value="ZINC FINGER BED DOMAIN-CONTAINING PROTEIN 4"/>
    <property type="match status" value="1"/>
</dbReference>
<evidence type="ECO:0000256" key="1">
    <source>
        <dbReference type="ARBA" id="ARBA00004123"/>
    </source>
</evidence>
<evidence type="ECO:0000256" key="3">
    <source>
        <dbReference type="ARBA" id="ARBA00022771"/>
    </source>
</evidence>
<gene>
    <name evidence="6" type="ORF">GMARGA_LOCUS21936</name>
</gene>
<evidence type="ECO:0000313" key="6">
    <source>
        <dbReference type="EMBL" id="CAG8795191.1"/>
    </source>
</evidence>
<comment type="caution">
    <text evidence="6">The sequence shown here is derived from an EMBL/GenBank/DDBJ whole genome shotgun (WGS) entry which is preliminary data.</text>
</comment>
<keyword evidence="4" id="KW-0862">Zinc</keyword>
<keyword evidence="2" id="KW-0479">Metal-binding</keyword>
<dbReference type="InterPro" id="IPR052035">
    <property type="entry name" value="ZnF_BED_domain_contain"/>
</dbReference>
<organism evidence="6 7">
    <name type="scientific">Gigaspora margarita</name>
    <dbReference type="NCBI Taxonomy" id="4874"/>
    <lineage>
        <taxon>Eukaryota</taxon>
        <taxon>Fungi</taxon>
        <taxon>Fungi incertae sedis</taxon>
        <taxon>Mucoromycota</taxon>
        <taxon>Glomeromycotina</taxon>
        <taxon>Glomeromycetes</taxon>
        <taxon>Diversisporales</taxon>
        <taxon>Gigasporaceae</taxon>
        <taxon>Gigaspora</taxon>
    </lineage>
</organism>
<evidence type="ECO:0000256" key="4">
    <source>
        <dbReference type="ARBA" id="ARBA00022833"/>
    </source>
</evidence>
<evidence type="ECO:0000313" key="7">
    <source>
        <dbReference type="Proteomes" id="UP000789901"/>
    </source>
</evidence>
<protein>
    <submittedName>
        <fullName evidence="6">14666_t:CDS:1</fullName>
    </submittedName>
</protein>